<gene>
    <name evidence="5" type="ORF">FLB61_02820</name>
</gene>
<keyword evidence="2" id="KW-0238">DNA-binding</keyword>
<keyword evidence="6" id="KW-1185">Reference proteome</keyword>
<accession>A0ABS7L4V2</accession>
<dbReference type="Pfam" id="PF12802">
    <property type="entry name" value="MarR_2"/>
    <property type="match status" value="1"/>
</dbReference>
<organism evidence="5 6">
    <name type="scientific">Sellimonas caecigallum</name>
    <dbReference type="NCBI Taxonomy" id="2592333"/>
    <lineage>
        <taxon>Bacteria</taxon>
        <taxon>Bacillati</taxon>
        <taxon>Bacillota</taxon>
        <taxon>Clostridia</taxon>
        <taxon>Lachnospirales</taxon>
        <taxon>Lachnospiraceae</taxon>
        <taxon>Sellimonas</taxon>
    </lineage>
</organism>
<sequence length="160" mass="18873">MKESDSEKLKLFRETYKDLEGIYDIFPKLCGLSGTEYWALTMINEGITTQHGICERLTLSRQTVNSAFRQLRKKGLIRLEALDDNLRVKHIYLTEAGKDFVEKELQYMHGLEQAVWQMFEDNEKDELVRLLDKYKTLLLKKLKDYKKNETDSSEDLQSQL</sequence>
<dbReference type="SMART" id="SM00347">
    <property type="entry name" value="HTH_MARR"/>
    <property type="match status" value="1"/>
</dbReference>
<name>A0ABS7L4V2_9FIRM</name>
<dbReference type="SUPFAM" id="SSF46785">
    <property type="entry name" value="Winged helix' DNA-binding domain"/>
    <property type="match status" value="1"/>
</dbReference>
<dbReference type="InterPro" id="IPR036390">
    <property type="entry name" value="WH_DNA-bd_sf"/>
</dbReference>
<proteinExistence type="predicted"/>
<dbReference type="Gene3D" id="1.10.10.10">
    <property type="entry name" value="Winged helix-like DNA-binding domain superfamily/Winged helix DNA-binding domain"/>
    <property type="match status" value="1"/>
</dbReference>
<comment type="caution">
    <text evidence="5">The sequence shown here is derived from an EMBL/GenBank/DDBJ whole genome shotgun (WGS) entry which is preliminary data.</text>
</comment>
<evidence type="ECO:0000313" key="5">
    <source>
        <dbReference type="EMBL" id="MBY0758040.1"/>
    </source>
</evidence>
<feature type="domain" description="HTH marR-type" evidence="4">
    <location>
        <begin position="5"/>
        <end position="136"/>
    </location>
</feature>
<dbReference type="EMBL" id="VIRV01000002">
    <property type="protein sequence ID" value="MBY0758040.1"/>
    <property type="molecule type" value="Genomic_DNA"/>
</dbReference>
<evidence type="ECO:0000259" key="4">
    <source>
        <dbReference type="PROSITE" id="PS50995"/>
    </source>
</evidence>
<dbReference type="InterPro" id="IPR036388">
    <property type="entry name" value="WH-like_DNA-bd_sf"/>
</dbReference>
<dbReference type="PROSITE" id="PS50995">
    <property type="entry name" value="HTH_MARR_2"/>
    <property type="match status" value="1"/>
</dbReference>
<evidence type="ECO:0000313" key="6">
    <source>
        <dbReference type="Proteomes" id="UP000779049"/>
    </source>
</evidence>
<keyword evidence="3" id="KW-0804">Transcription</keyword>
<dbReference type="PANTHER" id="PTHR42756:SF1">
    <property type="entry name" value="TRANSCRIPTIONAL REPRESSOR OF EMRAB OPERON"/>
    <property type="match status" value="1"/>
</dbReference>
<dbReference type="InterPro" id="IPR000835">
    <property type="entry name" value="HTH_MarR-typ"/>
</dbReference>
<reference evidence="5 6" key="1">
    <citation type="journal article" date="2020" name="New Microbes New Infect">
        <title>Sellimonas caecigallum sp. nov., description and genome sequence of a new member of the Sellimonas genus isolated from the cecum of feral chicken.</title>
        <authorList>
            <person name="Wongkuna S."/>
            <person name="Ghimire S."/>
            <person name="Antony L."/>
            <person name="Chankhamhaengdecha S."/>
            <person name="Janvilisri T."/>
            <person name="Scaria J."/>
        </authorList>
    </citation>
    <scope>NUCLEOTIDE SEQUENCE [LARGE SCALE GENOMIC DNA]</scope>
    <source>
        <strain evidence="5 6">SW451</strain>
    </source>
</reference>
<evidence type="ECO:0000256" key="2">
    <source>
        <dbReference type="ARBA" id="ARBA00023125"/>
    </source>
</evidence>
<dbReference type="Proteomes" id="UP000779049">
    <property type="component" value="Unassembled WGS sequence"/>
</dbReference>
<protein>
    <recommendedName>
        <fullName evidence="4">HTH marR-type domain-containing protein</fullName>
    </recommendedName>
</protein>
<keyword evidence="1" id="KW-0805">Transcription regulation</keyword>
<dbReference type="RefSeq" id="WP_221919343.1">
    <property type="nucleotide sequence ID" value="NZ_CP173660.1"/>
</dbReference>
<dbReference type="PANTHER" id="PTHR42756">
    <property type="entry name" value="TRANSCRIPTIONAL REGULATOR, MARR"/>
    <property type="match status" value="1"/>
</dbReference>
<evidence type="ECO:0000256" key="1">
    <source>
        <dbReference type="ARBA" id="ARBA00023015"/>
    </source>
</evidence>
<evidence type="ECO:0000256" key="3">
    <source>
        <dbReference type="ARBA" id="ARBA00023163"/>
    </source>
</evidence>